<dbReference type="EC" id="1.5.5.2" evidence="2 5"/>
<keyword evidence="5" id="KW-0285">Flavoprotein</keyword>
<dbReference type="InterPro" id="IPR015659">
    <property type="entry name" value="Proline_oxidase"/>
</dbReference>
<organism evidence="7 8">
    <name type="scientific">Ophiostoma piceae (strain UAMH 11346)</name>
    <name type="common">Sap stain fungus</name>
    <dbReference type="NCBI Taxonomy" id="1262450"/>
    <lineage>
        <taxon>Eukaryota</taxon>
        <taxon>Fungi</taxon>
        <taxon>Dikarya</taxon>
        <taxon>Ascomycota</taxon>
        <taxon>Pezizomycotina</taxon>
        <taxon>Sordariomycetes</taxon>
        <taxon>Sordariomycetidae</taxon>
        <taxon>Ophiostomatales</taxon>
        <taxon>Ophiostomataceae</taxon>
        <taxon>Ophiostoma</taxon>
    </lineage>
</organism>
<dbReference type="InterPro" id="IPR002872">
    <property type="entry name" value="Proline_DH_dom"/>
</dbReference>
<keyword evidence="3 5" id="KW-0560">Oxidoreductase</keyword>
<dbReference type="SUPFAM" id="SSF51730">
    <property type="entry name" value="FAD-linked oxidoreductase"/>
    <property type="match status" value="1"/>
</dbReference>
<dbReference type="GO" id="GO:0010133">
    <property type="term" value="P:L-proline catabolic process to L-glutamate"/>
    <property type="evidence" value="ECO:0007669"/>
    <property type="project" value="TreeGrafter"/>
</dbReference>
<dbReference type="InterPro" id="IPR029041">
    <property type="entry name" value="FAD-linked_oxidoreductase-like"/>
</dbReference>
<proteinExistence type="inferred from homology"/>
<sequence>MLRISPRQGLPRCSLALTSSASPFTQYNTFRRSLHISDQRPSPPAQIAPAQASFSIGNGSTASPSTSLTQRPPALSILPLSSVLRSLMTTTVSSAPLLLSPSMAIMTVLAHSTNPLLNPDKNTLLRYFLKKTFYAQFCAGENQVEVRRTIDGLKSIGFSGVILCYAKEVVMSSEDKKNLAAAAKRAEVNAAEIKSWAEGTLETVRLTSEGDFVAVKFSGAGVQTLHHLTERLPPAPALTKAIDAICKLAVQRGVRLLFDAEQHAVQAGIDDWTLMYMKKYNTKKDASGAMKSVVYGTYQAYLKELPSVLSNHLRIARDGGFALGVKLVRGAYIGSDPRHLIHNTKEDTDACYDEVAEAVLRREWRAPLDASENSAFPTTDLVVATHNAESTQRAQAILASGEAKTTDVAFGQLQGMADEVSCKLVVDAKSSATTAAAPEASSTLIPIRTFKYLVWGSTGECMKYLLRRAHENRDAVERTKSSRDAMWNELLRRTKTVLKLA</sequence>
<keyword evidence="5" id="KW-0274">FAD</keyword>
<dbReference type="STRING" id="1262450.S3D8N8"/>
<comment type="function">
    <text evidence="5">Converts proline to delta-1-pyrroline-5-carboxylate.</text>
</comment>
<comment type="catalytic activity">
    <reaction evidence="5">
        <text>L-proline + a quinone = (S)-1-pyrroline-5-carboxylate + a quinol + H(+)</text>
        <dbReference type="Rhea" id="RHEA:23784"/>
        <dbReference type="ChEBI" id="CHEBI:15378"/>
        <dbReference type="ChEBI" id="CHEBI:17388"/>
        <dbReference type="ChEBI" id="CHEBI:24646"/>
        <dbReference type="ChEBI" id="CHEBI:60039"/>
        <dbReference type="ChEBI" id="CHEBI:132124"/>
        <dbReference type="EC" id="1.5.5.2"/>
    </reaction>
</comment>
<dbReference type="OMA" id="QFCAGEK"/>
<reference evidence="7 8" key="1">
    <citation type="journal article" date="2013" name="BMC Genomics">
        <title>The genome and transcriptome of the pine saprophyte Ophiostoma piceae, and a comparison with the bark beetle-associated pine pathogen Grosmannia clavigera.</title>
        <authorList>
            <person name="Haridas S."/>
            <person name="Wang Y."/>
            <person name="Lim L."/>
            <person name="Massoumi Alamouti S."/>
            <person name="Jackman S."/>
            <person name="Docking R."/>
            <person name="Robertson G."/>
            <person name="Birol I."/>
            <person name="Bohlmann J."/>
            <person name="Breuil C."/>
        </authorList>
    </citation>
    <scope>NUCLEOTIDE SEQUENCE [LARGE SCALE GENOMIC DNA]</scope>
    <source>
        <strain evidence="7 8">UAMH 11346</strain>
    </source>
</reference>
<dbReference type="HOGENOM" id="CLU_018202_0_1_1"/>
<dbReference type="OrthoDB" id="5464at2759"/>
<accession>S3D8N8</accession>
<evidence type="ECO:0000313" key="7">
    <source>
        <dbReference type="EMBL" id="EPE09825.1"/>
    </source>
</evidence>
<dbReference type="GO" id="GO:0005739">
    <property type="term" value="C:mitochondrion"/>
    <property type="evidence" value="ECO:0007669"/>
    <property type="project" value="TreeGrafter"/>
</dbReference>
<evidence type="ECO:0000256" key="2">
    <source>
        <dbReference type="ARBA" id="ARBA00012695"/>
    </source>
</evidence>
<keyword evidence="8" id="KW-1185">Reference proteome</keyword>
<gene>
    <name evidence="7" type="ORF">F503_07601</name>
</gene>
<dbReference type="Proteomes" id="UP000016923">
    <property type="component" value="Unassembled WGS sequence"/>
</dbReference>
<dbReference type="VEuPathDB" id="FungiDB:F503_07601"/>
<evidence type="ECO:0000256" key="5">
    <source>
        <dbReference type="RuleBase" id="RU364054"/>
    </source>
</evidence>
<evidence type="ECO:0000259" key="6">
    <source>
        <dbReference type="Pfam" id="PF01619"/>
    </source>
</evidence>
<dbReference type="eggNOG" id="KOG0186">
    <property type="taxonomic scope" value="Eukaryota"/>
</dbReference>
<feature type="domain" description="Proline dehydrogenase" evidence="6">
    <location>
        <begin position="147"/>
        <end position="479"/>
    </location>
</feature>
<dbReference type="PANTHER" id="PTHR13914:SF30">
    <property type="entry name" value="PROLINE DEHYDROGENASE"/>
    <property type="match status" value="1"/>
</dbReference>
<name>S3D8N8_OPHP1</name>
<dbReference type="PANTHER" id="PTHR13914">
    <property type="entry name" value="PROLINE OXIDASE"/>
    <property type="match status" value="1"/>
</dbReference>
<dbReference type="Gene3D" id="3.20.20.220">
    <property type="match status" value="1"/>
</dbReference>
<evidence type="ECO:0000313" key="8">
    <source>
        <dbReference type="Proteomes" id="UP000016923"/>
    </source>
</evidence>
<dbReference type="Pfam" id="PF01619">
    <property type="entry name" value="Pro_dh"/>
    <property type="match status" value="1"/>
</dbReference>
<evidence type="ECO:0000256" key="4">
    <source>
        <dbReference type="ARBA" id="ARBA00023062"/>
    </source>
</evidence>
<comment type="cofactor">
    <cofactor evidence="5">
        <name>FAD</name>
        <dbReference type="ChEBI" id="CHEBI:57692"/>
    </cofactor>
</comment>
<evidence type="ECO:0000256" key="3">
    <source>
        <dbReference type="ARBA" id="ARBA00023002"/>
    </source>
</evidence>
<evidence type="ECO:0000256" key="1">
    <source>
        <dbReference type="ARBA" id="ARBA00005869"/>
    </source>
</evidence>
<dbReference type="EMBL" id="KE148147">
    <property type="protein sequence ID" value="EPE09825.1"/>
    <property type="molecule type" value="Genomic_DNA"/>
</dbReference>
<dbReference type="GO" id="GO:0004657">
    <property type="term" value="F:proline dehydrogenase activity"/>
    <property type="evidence" value="ECO:0007669"/>
    <property type="project" value="UniProtKB-EC"/>
</dbReference>
<dbReference type="AlphaFoldDB" id="S3D8N8"/>
<dbReference type="GO" id="GO:0071949">
    <property type="term" value="F:FAD binding"/>
    <property type="evidence" value="ECO:0007669"/>
    <property type="project" value="TreeGrafter"/>
</dbReference>
<keyword evidence="4 5" id="KW-0642">Proline metabolism</keyword>
<comment type="similarity">
    <text evidence="1 5">Belongs to the proline oxidase family.</text>
</comment>
<protein>
    <recommendedName>
        <fullName evidence="2 5">Proline dehydrogenase</fullName>
        <ecNumber evidence="2 5">1.5.5.2</ecNumber>
    </recommendedName>
</protein>